<proteinExistence type="inferred from homology"/>
<evidence type="ECO:0000256" key="2">
    <source>
        <dbReference type="ARBA" id="ARBA00004742"/>
    </source>
</evidence>
<dbReference type="UniPathway" id="UPA00138"/>
<dbReference type="EMBL" id="FWFF01000003">
    <property type="protein sequence ID" value="SLM93099.1"/>
    <property type="molecule type" value="Genomic_DNA"/>
</dbReference>
<comment type="pathway">
    <text evidence="2">Carbohydrate biosynthesis; gluconeogenesis.</text>
</comment>
<dbReference type="GO" id="GO:0005829">
    <property type="term" value="C:cytosol"/>
    <property type="evidence" value="ECO:0007669"/>
    <property type="project" value="TreeGrafter"/>
</dbReference>
<dbReference type="Gene3D" id="3.30.540.10">
    <property type="entry name" value="Fructose-1,6-Bisphosphatase, subunit A, domain 1"/>
    <property type="match status" value="1"/>
</dbReference>
<comment type="catalytic activity">
    <reaction evidence="1">
        <text>beta-D-fructose 1,6-bisphosphate + H2O = beta-D-fructose 6-phosphate + phosphate</text>
        <dbReference type="Rhea" id="RHEA:11064"/>
        <dbReference type="ChEBI" id="CHEBI:15377"/>
        <dbReference type="ChEBI" id="CHEBI:32966"/>
        <dbReference type="ChEBI" id="CHEBI:43474"/>
        <dbReference type="ChEBI" id="CHEBI:57634"/>
        <dbReference type="EC" id="3.1.3.11"/>
    </reaction>
</comment>
<evidence type="ECO:0000256" key="4">
    <source>
        <dbReference type="ARBA" id="ARBA00022723"/>
    </source>
</evidence>
<dbReference type="Gene3D" id="3.40.190.90">
    <property type="match status" value="1"/>
</dbReference>
<evidence type="ECO:0000256" key="3">
    <source>
        <dbReference type="ARBA" id="ARBA00008989"/>
    </source>
</evidence>
<evidence type="ECO:0000256" key="5">
    <source>
        <dbReference type="ARBA" id="ARBA00022801"/>
    </source>
</evidence>
<keyword evidence="4 9" id="KW-0479">Metal-binding</keyword>
<sequence length="379" mass="39547">MADNSAPTSPGDDAPVKAHHAGGRGDPDAPPVTVTDSWSERLRIQEGSPDRNLALELVRVTEAAAIAAGPWVGRGDKLAADGAAVAAMRNVLSSVSMDGTVVIGEGEKDEAPMLFNGERVGDGSGAQVDVAVDPVEGTTLTARGMPGAISVMAVAEAGAMLDPSAVFYMEKLVAGAEIADVVDLRLPVGENIRRAAKAKGTDTKNVTVTILDRPRHEAMIDQVREAGARIRLITDGDVAGAIAAVRPGTGIDMLLGIGGTPEGIITACAIKALGGVIQGRLWPQSDEERQNAVEHGLDLDTVLSTDDLVSGDNTYFVATGISAGDLLDGVRYEGDRVHTHSLVMRSKSGTVRNVYAEHRPDKTHSYEEAAREAARRGLV</sequence>
<dbReference type="GO" id="GO:0046872">
    <property type="term" value="F:metal ion binding"/>
    <property type="evidence" value="ECO:0007669"/>
    <property type="project" value="UniProtKB-KW"/>
</dbReference>
<evidence type="ECO:0000256" key="6">
    <source>
        <dbReference type="ARBA" id="ARBA00023211"/>
    </source>
</evidence>
<feature type="binding site" evidence="10">
    <location>
        <begin position="235"/>
        <end position="237"/>
    </location>
    <ligand>
        <name>substrate</name>
    </ligand>
</feature>
<feature type="binding site" evidence="9">
    <location>
        <position position="81"/>
    </location>
    <ligand>
        <name>Mn(2+)</name>
        <dbReference type="ChEBI" id="CHEBI:29035"/>
        <label>1</label>
    </ligand>
</feature>
<feature type="binding site" evidence="10">
    <location>
        <position position="259"/>
    </location>
    <ligand>
        <name>substrate</name>
    </ligand>
</feature>
<organism evidence="12 13">
    <name type="scientific">Brevibacterium yomogidense</name>
    <dbReference type="NCBI Taxonomy" id="946573"/>
    <lineage>
        <taxon>Bacteria</taxon>
        <taxon>Bacillati</taxon>
        <taxon>Actinomycetota</taxon>
        <taxon>Actinomycetes</taxon>
        <taxon>Micrococcales</taxon>
        <taxon>Brevibacteriaceae</taxon>
        <taxon>Brevibacterium</taxon>
    </lineage>
</organism>
<keyword evidence="13" id="KW-1185">Reference proteome</keyword>
<dbReference type="FunFam" id="3.40.190.90:FF:000001">
    <property type="entry name" value="Fructose-1,6-bisphosphatase"/>
    <property type="match status" value="1"/>
</dbReference>
<evidence type="ECO:0000256" key="9">
    <source>
        <dbReference type="PIRSR" id="PIRSR004532-1"/>
    </source>
</evidence>
<accession>A0A1X6X327</accession>
<reference evidence="13" key="1">
    <citation type="submission" date="2017-02" db="EMBL/GenBank/DDBJ databases">
        <authorList>
            <person name="Dridi B."/>
        </authorList>
    </citation>
    <scope>NUCLEOTIDE SEQUENCE [LARGE SCALE GENOMIC DNA]</scope>
    <source>
        <strain evidence="13">B Co 03.10</strain>
    </source>
</reference>
<dbReference type="PANTHER" id="PTHR30447">
    <property type="entry name" value="FRUCTOSE-1,6-BISPHOSPHATASE CLASS 2"/>
    <property type="match status" value="1"/>
</dbReference>
<dbReference type="PIRSF" id="PIRSF004532">
    <property type="entry name" value="GlpX"/>
    <property type="match status" value="1"/>
</dbReference>
<feature type="binding site" evidence="9">
    <location>
        <position position="105"/>
    </location>
    <ligand>
        <name>Mn(2+)</name>
        <dbReference type="ChEBI" id="CHEBI:29035"/>
        <label>1</label>
    </ligand>
</feature>
<dbReference type="InterPro" id="IPR004464">
    <property type="entry name" value="FBPase_class-2/SBPase"/>
</dbReference>
<feature type="region of interest" description="Disordered" evidence="11">
    <location>
        <begin position="1"/>
        <end position="34"/>
    </location>
</feature>
<evidence type="ECO:0000256" key="1">
    <source>
        <dbReference type="ARBA" id="ARBA00001273"/>
    </source>
</evidence>
<dbReference type="SUPFAM" id="SSF56655">
    <property type="entry name" value="Carbohydrate phosphatase"/>
    <property type="match status" value="1"/>
</dbReference>
<protein>
    <recommendedName>
        <fullName evidence="8">Fructose-1,6-bisphosphatase</fullName>
    </recommendedName>
</protein>
<feature type="binding site" evidence="10">
    <location>
        <position position="168"/>
    </location>
    <ligand>
        <name>substrate</name>
    </ligand>
</feature>
<dbReference type="Proteomes" id="UP000196581">
    <property type="component" value="Unassembled WGS sequence"/>
</dbReference>
<evidence type="ECO:0000256" key="7">
    <source>
        <dbReference type="ARBA" id="ARBA00023277"/>
    </source>
</evidence>
<keyword evidence="6 9" id="KW-0464">Manganese</keyword>
<evidence type="ECO:0000313" key="13">
    <source>
        <dbReference type="Proteomes" id="UP000196581"/>
    </source>
</evidence>
<keyword evidence="7 8" id="KW-0119">Carbohydrate metabolism</keyword>
<feature type="binding site" evidence="9">
    <location>
        <position position="262"/>
    </location>
    <ligand>
        <name>Mn(2+)</name>
        <dbReference type="ChEBI" id="CHEBI:29035"/>
        <label>2</label>
    </ligand>
</feature>
<evidence type="ECO:0000256" key="11">
    <source>
        <dbReference type="SAM" id="MobiDB-lite"/>
    </source>
</evidence>
<gene>
    <name evidence="12" type="ORF">FM105_03515</name>
</gene>
<dbReference type="AlphaFoldDB" id="A0A1X6X327"/>
<keyword evidence="5 12" id="KW-0378">Hydrolase</keyword>
<dbReference type="GO" id="GO:0030388">
    <property type="term" value="P:fructose 1,6-bisphosphate metabolic process"/>
    <property type="evidence" value="ECO:0007669"/>
    <property type="project" value="TreeGrafter"/>
</dbReference>
<dbReference type="PANTHER" id="PTHR30447:SF0">
    <property type="entry name" value="FRUCTOSE-1,6-BISPHOSPHATASE 1 CLASS 2-RELATED"/>
    <property type="match status" value="1"/>
</dbReference>
<evidence type="ECO:0000256" key="10">
    <source>
        <dbReference type="PIRSR" id="PIRSR004532-2"/>
    </source>
</evidence>
<dbReference type="CDD" id="cd01516">
    <property type="entry name" value="FBPase_glpX"/>
    <property type="match status" value="1"/>
</dbReference>
<evidence type="ECO:0000313" key="12">
    <source>
        <dbReference type="EMBL" id="SLM93099.1"/>
    </source>
</evidence>
<dbReference type="GO" id="GO:0006094">
    <property type="term" value="P:gluconeogenesis"/>
    <property type="evidence" value="ECO:0007669"/>
    <property type="project" value="UniProtKB-UniPathway"/>
</dbReference>
<feature type="binding site" evidence="9">
    <location>
        <position position="136"/>
    </location>
    <ligand>
        <name>Mn(2+)</name>
        <dbReference type="ChEBI" id="CHEBI:29035"/>
        <label>2</label>
    </ligand>
</feature>
<feature type="binding site" evidence="9">
    <location>
        <position position="133"/>
    </location>
    <ligand>
        <name>Mn(2+)</name>
        <dbReference type="ChEBI" id="CHEBI:29035"/>
        <label>2</label>
    </ligand>
</feature>
<comment type="similarity">
    <text evidence="3 8">Belongs to the FBPase class 2 family.</text>
</comment>
<dbReference type="NCBIfam" id="TIGR00330">
    <property type="entry name" value="glpX"/>
    <property type="match status" value="1"/>
</dbReference>
<dbReference type="RefSeq" id="WP_087004810.1">
    <property type="nucleotide sequence ID" value="NZ_FWFF01000003.1"/>
</dbReference>
<name>A0A1X6X327_9MICO</name>
<feature type="binding site" evidence="10">
    <location>
        <begin position="213"/>
        <end position="215"/>
    </location>
    <ligand>
        <name>substrate</name>
    </ligand>
</feature>
<comment type="cofactor">
    <cofactor evidence="9">
        <name>Mn(2+)</name>
        <dbReference type="ChEBI" id="CHEBI:29035"/>
    </cofactor>
</comment>
<feature type="binding site" evidence="10">
    <location>
        <begin position="136"/>
        <end position="138"/>
    </location>
    <ligand>
        <name>substrate</name>
    </ligand>
</feature>
<dbReference type="GO" id="GO:0042132">
    <property type="term" value="F:fructose 1,6-bisphosphate 1-phosphatase activity"/>
    <property type="evidence" value="ECO:0007669"/>
    <property type="project" value="UniProtKB-EC"/>
</dbReference>
<evidence type="ECO:0000256" key="8">
    <source>
        <dbReference type="PIRNR" id="PIRNR004532"/>
    </source>
</evidence>
<dbReference type="Pfam" id="PF03320">
    <property type="entry name" value="FBPase_glpX"/>
    <property type="match status" value="1"/>
</dbReference>
<dbReference type="GO" id="GO:0006071">
    <property type="term" value="P:glycerol metabolic process"/>
    <property type="evidence" value="ECO:0007669"/>
    <property type="project" value="InterPro"/>
</dbReference>